<name>A0ABP9QQ95_9PSEU</name>
<dbReference type="SUPFAM" id="SSF56059">
    <property type="entry name" value="Glutathione synthetase ATP-binding domain-like"/>
    <property type="match status" value="1"/>
</dbReference>
<dbReference type="Proteomes" id="UP001428817">
    <property type="component" value="Unassembled WGS sequence"/>
</dbReference>
<dbReference type="InterPro" id="IPR013815">
    <property type="entry name" value="ATP_grasp_subdomain_1"/>
</dbReference>
<dbReference type="InterPro" id="IPR008279">
    <property type="entry name" value="PEP-util_enz_mobile_dom"/>
</dbReference>
<feature type="domain" description="Pyruvate phosphate dikinase AMP/ATP-binding" evidence="2">
    <location>
        <begin position="26"/>
        <end position="325"/>
    </location>
</feature>
<sequence length="881" mass="94105">MTITTPSDQALPLVRPLADPAADLAQVGGKGASLARLATAGLPVPTGFHVTTEAYRRFLAEAGLERPVLAAVAAVDPARPETLDAASTTIAALFAEHPIPADTAAAITARYRELGADAPVAVRSSATAEDLPELSFAGQQDTYLNIRGEAALLRAVRRCWASLWTARAIGYRARTGIAPDQVGLAVVVQELVAADAAGILFTANPMTGARDQIVINASWGLGEAVVGGQVTPDTVVVDRATGEPAEQRVADKTTMTVRTETGTAEVPVPEELRREPVLNRAETATLTELGERIEKLYGTPMDVEWTRRGGEFFVVQARPITTLRTPPVKLPDHDSTDGGYLVWNDSLAGDYLWTSTNIGEAVPDVVTPCGWSALKIFLDGSLPIDGAAGHKLVGNIGGRLYLNLSTIFGLADAFFMGEKARTGTEQVFGILPEGMTIPELPTSRWRIMGTGLTQAIRARRKFAADQKVFADVVPRTPARCAELRGRIRAARSTAELARLWREELEPLHRGAAEMLGAGARSDDSALALGRKELRKLVSEEDANLLLSGAQADGGTLDSLGPVVGLAKVARGELTREAYLEQWGHRGPHELEISFPRPAEDPHWLDAQLAGLADARQDAVALLERQDAARRSAWRRLTEADADQAERLRGKLATWTGAARMREQARSEAVRVFWVVRDWVLRAGELTGHGEDLFFLYLDELLGLLDGPDLDGSDDLDGSGDEALAQVAPRRATHHRYAALPPYPSYIRGAFDPFAWYADPNRRGDAWPSAAPAEPAGDTITGYSGAAGVVEGTARVLASADEGASLRPGEILVTTITNVGWTPLFPRAAAVVTDVGAPLSHAAIVARELGIPAVVGCGDATMRLRTGDRVRVDGSRGTVQVI</sequence>
<evidence type="ECO:0000259" key="1">
    <source>
        <dbReference type="Pfam" id="PF00391"/>
    </source>
</evidence>
<organism evidence="3 4">
    <name type="scientific">Pseudonocardia eucalypti</name>
    <dbReference type="NCBI Taxonomy" id="648755"/>
    <lineage>
        <taxon>Bacteria</taxon>
        <taxon>Bacillati</taxon>
        <taxon>Actinomycetota</taxon>
        <taxon>Actinomycetes</taxon>
        <taxon>Pseudonocardiales</taxon>
        <taxon>Pseudonocardiaceae</taxon>
        <taxon>Pseudonocardia</taxon>
    </lineage>
</organism>
<accession>A0ABP9QQ95</accession>
<dbReference type="RefSeq" id="WP_185065002.1">
    <property type="nucleotide sequence ID" value="NZ_BAABJP010000031.1"/>
</dbReference>
<feature type="domain" description="PEP-utilising enzyme mobile" evidence="1">
    <location>
        <begin position="806"/>
        <end position="876"/>
    </location>
</feature>
<reference evidence="4" key="1">
    <citation type="journal article" date="2019" name="Int. J. Syst. Evol. Microbiol.">
        <title>The Global Catalogue of Microorganisms (GCM) 10K type strain sequencing project: providing services to taxonomists for standard genome sequencing and annotation.</title>
        <authorList>
            <consortium name="The Broad Institute Genomics Platform"/>
            <consortium name="The Broad Institute Genome Sequencing Center for Infectious Disease"/>
            <person name="Wu L."/>
            <person name="Ma J."/>
        </authorList>
    </citation>
    <scope>NUCLEOTIDE SEQUENCE [LARGE SCALE GENOMIC DNA]</scope>
    <source>
        <strain evidence="4">JCM 18303</strain>
    </source>
</reference>
<comment type="caution">
    <text evidence="3">The sequence shown here is derived from an EMBL/GenBank/DDBJ whole genome shotgun (WGS) entry which is preliminary data.</text>
</comment>
<dbReference type="Pfam" id="PF01326">
    <property type="entry name" value="PPDK_N"/>
    <property type="match status" value="1"/>
</dbReference>
<dbReference type="InterPro" id="IPR036637">
    <property type="entry name" value="Phosphohistidine_dom_sf"/>
</dbReference>
<dbReference type="InterPro" id="IPR051549">
    <property type="entry name" value="PEP_Utilizing_Enz"/>
</dbReference>
<evidence type="ECO:0000313" key="3">
    <source>
        <dbReference type="EMBL" id="GAA5165576.1"/>
    </source>
</evidence>
<dbReference type="PANTHER" id="PTHR43615:SF1">
    <property type="entry name" value="PPDK_N DOMAIN-CONTAINING PROTEIN"/>
    <property type="match status" value="1"/>
</dbReference>
<dbReference type="Gene3D" id="3.50.30.10">
    <property type="entry name" value="Phosphohistidine domain"/>
    <property type="match status" value="1"/>
</dbReference>
<dbReference type="SUPFAM" id="SSF52009">
    <property type="entry name" value="Phosphohistidine domain"/>
    <property type="match status" value="1"/>
</dbReference>
<proteinExistence type="predicted"/>
<evidence type="ECO:0000313" key="4">
    <source>
        <dbReference type="Proteomes" id="UP001428817"/>
    </source>
</evidence>
<evidence type="ECO:0008006" key="5">
    <source>
        <dbReference type="Google" id="ProtNLM"/>
    </source>
</evidence>
<dbReference type="PANTHER" id="PTHR43615">
    <property type="entry name" value="PHOSPHOENOLPYRUVATE SYNTHASE-RELATED"/>
    <property type="match status" value="1"/>
</dbReference>
<evidence type="ECO:0000259" key="2">
    <source>
        <dbReference type="Pfam" id="PF01326"/>
    </source>
</evidence>
<dbReference type="Pfam" id="PF00391">
    <property type="entry name" value="PEP-utilizers"/>
    <property type="match status" value="1"/>
</dbReference>
<keyword evidence="4" id="KW-1185">Reference proteome</keyword>
<protein>
    <recommendedName>
        <fullName evidence="5">Pyruvate,water dikinase</fullName>
    </recommendedName>
</protein>
<dbReference type="Gene3D" id="3.30.1490.20">
    <property type="entry name" value="ATP-grasp fold, A domain"/>
    <property type="match status" value="1"/>
</dbReference>
<dbReference type="EMBL" id="BAABJP010000031">
    <property type="protein sequence ID" value="GAA5165576.1"/>
    <property type="molecule type" value="Genomic_DNA"/>
</dbReference>
<dbReference type="InterPro" id="IPR002192">
    <property type="entry name" value="PPDK_AMP/ATP-bd"/>
</dbReference>
<gene>
    <name evidence="3" type="ORF">GCM10023321_55740</name>
</gene>
<dbReference type="Gene3D" id="3.30.470.20">
    <property type="entry name" value="ATP-grasp fold, B domain"/>
    <property type="match status" value="1"/>
</dbReference>